<dbReference type="Proteomes" id="UP000251585">
    <property type="component" value="Segment"/>
</dbReference>
<protein>
    <submittedName>
        <fullName evidence="1">Uncharacterized protein</fullName>
    </submittedName>
</protein>
<proteinExistence type="predicted"/>
<keyword evidence="2" id="KW-1185">Reference proteome</keyword>
<reference evidence="2" key="1">
    <citation type="submission" date="2018-04" db="EMBL/GenBank/DDBJ databases">
        <authorList>
            <person name="Go L.Y."/>
            <person name="Mitchell J.A."/>
        </authorList>
    </citation>
    <scope>NUCLEOTIDE SEQUENCE [LARGE SCALE GENOMIC DNA]</scope>
</reference>
<sequence>MLSTARARADRLRIVHGTPGTDSYGEPTGKWSFDLSTAVPLTRAKLARPSLTVQEVEGVHLGEHDAALLILRRFTSQAGSFLVLDREGRAWKAISDPVTRDSLASGVLTAVHMTRHEVRP</sequence>
<evidence type="ECO:0000313" key="2">
    <source>
        <dbReference type="Proteomes" id="UP000251585"/>
    </source>
</evidence>
<accession>A0A2Z4Q4C3</accession>
<dbReference type="EMBL" id="MH271298">
    <property type="protein sequence ID" value="AWY04846.1"/>
    <property type="molecule type" value="Genomic_DNA"/>
</dbReference>
<organism evidence="1 2">
    <name type="scientific">Microbacterium phage Floof</name>
    <dbReference type="NCBI Taxonomy" id="2201433"/>
    <lineage>
        <taxon>Viruses</taxon>
        <taxon>Duplodnaviria</taxon>
        <taxon>Heunggongvirae</taxon>
        <taxon>Uroviricota</taxon>
        <taxon>Caudoviricetes</taxon>
        <taxon>Casidaviridae</taxon>
        <taxon>Percivalvirus</taxon>
        <taxon>Percivalvirus floof</taxon>
    </lineage>
</organism>
<evidence type="ECO:0000313" key="1">
    <source>
        <dbReference type="EMBL" id="AWY04846.1"/>
    </source>
</evidence>
<name>A0A2Z4Q4C3_9CAUD</name>
<gene>
    <name evidence="1" type="primary">9</name>
    <name evidence="1" type="ORF">PBI_FLOOF_9</name>
</gene>